<proteinExistence type="predicted"/>
<reference evidence="2" key="1">
    <citation type="submission" date="2021-02" db="EMBL/GenBank/DDBJ databases">
        <authorList>
            <person name="Nowell W R."/>
        </authorList>
    </citation>
    <scope>NUCLEOTIDE SEQUENCE</scope>
</reference>
<dbReference type="Proteomes" id="UP000681967">
    <property type="component" value="Unassembled WGS sequence"/>
</dbReference>
<dbReference type="Proteomes" id="UP000676336">
    <property type="component" value="Unassembled WGS sequence"/>
</dbReference>
<dbReference type="EMBL" id="CAJOBI010254649">
    <property type="protein sequence ID" value="CAF5110926.1"/>
    <property type="molecule type" value="Genomic_DNA"/>
</dbReference>
<dbReference type="AlphaFoldDB" id="A0A8S3FAN3"/>
<name>A0A8S3FAN3_9BILA</name>
<feature type="non-terminal residue" evidence="2">
    <location>
        <position position="33"/>
    </location>
</feature>
<protein>
    <submittedName>
        <fullName evidence="2">Uncharacterized protein</fullName>
    </submittedName>
</protein>
<comment type="caution">
    <text evidence="2">The sequence shown here is derived from an EMBL/GenBank/DDBJ whole genome shotgun (WGS) entry which is preliminary data.</text>
</comment>
<evidence type="ECO:0000313" key="2">
    <source>
        <dbReference type="EMBL" id="CAF5110926.1"/>
    </source>
</evidence>
<gene>
    <name evidence="1" type="ORF">BYL167_LOCUS53954</name>
    <name evidence="3" type="ORF">GIL414_LOCUS63629</name>
    <name evidence="2" type="ORF">SMN809_LOCUS62089</name>
</gene>
<dbReference type="EMBL" id="CAJOBH010185381">
    <property type="protein sequence ID" value="CAF4950447.1"/>
    <property type="molecule type" value="Genomic_DNA"/>
</dbReference>
<evidence type="ECO:0000313" key="4">
    <source>
        <dbReference type="Proteomes" id="UP000676336"/>
    </source>
</evidence>
<feature type="non-terminal residue" evidence="2">
    <location>
        <position position="1"/>
    </location>
</feature>
<dbReference type="Proteomes" id="UP000681720">
    <property type="component" value="Unassembled WGS sequence"/>
</dbReference>
<organism evidence="2 4">
    <name type="scientific">Rotaria magnacalcarata</name>
    <dbReference type="NCBI Taxonomy" id="392030"/>
    <lineage>
        <taxon>Eukaryota</taxon>
        <taxon>Metazoa</taxon>
        <taxon>Spiralia</taxon>
        <taxon>Gnathifera</taxon>
        <taxon>Rotifera</taxon>
        <taxon>Eurotatoria</taxon>
        <taxon>Bdelloidea</taxon>
        <taxon>Philodinida</taxon>
        <taxon>Philodinidae</taxon>
        <taxon>Rotaria</taxon>
    </lineage>
</organism>
<accession>A0A8S3FAN3</accession>
<evidence type="ECO:0000313" key="3">
    <source>
        <dbReference type="EMBL" id="CAF5122826.1"/>
    </source>
</evidence>
<evidence type="ECO:0000313" key="1">
    <source>
        <dbReference type="EMBL" id="CAF4950447.1"/>
    </source>
</evidence>
<sequence length="33" mass="3755">MKQVEFSSNEQLTANREVNILSKESSSTTRNIL</sequence>
<dbReference type="EMBL" id="CAJOBJ010265809">
    <property type="protein sequence ID" value="CAF5122826.1"/>
    <property type="molecule type" value="Genomic_DNA"/>
</dbReference>